<name>A0A354LZE8_9BACT</name>
<dbReference type="AlphaFoldDB" id="A0A354LZE8"/>
<evidence type="ECO:0000256" key="3">
    <source>
        <dbReference type="ARBA" id="ARBA00022989"/>
    </source>
</evidence>
<accession>A0A354LZE8</accession>
<organism evidence="7 8">
    <name type="scientific">Coprobacter fastidiosus</name>
    <dbReference type="NCBI Taxonomy" id="1099853"/>
    <lineage>
        <taxon>Bacteria</taxon>
        <taxon>Pseudomonadati</taxon>
        <taxon>Bacteroidota</taxon>
        <taxon>Bacteroidia</taxon>
        <taxon>Bacteroidales</taxon>
        <taxon>Barnesiellaceae</taxon>
        <taxon>Coprobacter</taxon>
    </lineage>
</organism>
<evidence type="ECO:0000256" key="5">
    <source>
        <dbReference type="SAM" id="Phobius"/>
    </source>
</evidence>
<feature type="transmembrane region" description="Helical" evidence="5">
    <location>
        <begin position="308"/>
        <end position="326"/>
    </location>
</feature>
<dbReference type="PANTHER" id="PTHR22550:SF5">
    <property type="entry name" value="LEUCINE ZIPPER PROTEIN 4"/>
    <property type="match status" value="1"/>
</dbReference>
<evidence type="ECO:0000313" key="8">
    <source>
        <dbReference type="Proteomes" id="UP000262954"/>
    </source>
</evidence>
<dbReference type="InterPro" id="IPR036465">
    <property type="entry name" value="vWFA_dom_sf"/>
</dbReference>
<dbReference type="InterPro" id="IPR050768">
    <property type="entry name" value="UPF0353/GerABKA_families"/>
</dbReference>
<dbReference type="InterPro" id="IPR002035">
    <property type="entry name" value="VWF_A"/>
</dbReference>
<keyword evidence="2 5" id="KW-0812">Transmembrane</keyword>
<feature type="transmembrane region" description="Helical" evidence="5">
    <location>
        <begin position="12"/>
        <end position="28"/>
    </location>
</feature>
<keyword evidence="1" id="KW-1003">Cell membrane</keyword>
<protein>
    <recommendedName>
        <fullName evidence="6">VWFA domain-containing protein</fullName>
    </recommendedName>
</protein>
<dbReference type="Gene3D" id="3.40.50.410">
    <property type="entry name" value="von Willebrand factor, type A domain"/>
    <property type="match status" value="1"/>
</dbReference>
<dbReference type="Pfam" id="PF00092">
    <property type="entry name" value="VWA"/>
    <property type="match status" value="1"/>
</dbReference>
<evidence type="ECO:0000256" key="2">
    <source>
        <dbReference type="ARBA" id="ARBA00022692"/>
    </source>
</evidence>
<dbReference type="Proteomes" id="UP000262954">
    <property type="component" value="Unassembled WGS sequence"/>
</dbReference>
<dbReference type="EMBL" id="DNWC01000022">
    <property type="protein sequence ID" value="HBJ07637.1"/>
    <property type="molecule type" value="Genomic_DNA"/>
</dbReference>
<reference evidence="7 8" key="1">
    <citation type="journal article" date="2018" name="Nat. Biotechnol.">
        <title>A standardized bacterial taxonomy based on genome phylogeny substantially revises the tree of life.</title>
        <authorList>
            <person name="Parks D.H."/>
            <person name="Chuvochina M."/>
            <person name="Waite D.W."/>
            <person name="Rinke C."/>
            <person name="Skarshewski A."/>
            <person name="Chaumeil P.A."/>
            <person name="Hugenholtz P."/>
        </authorList>
    </citation>
    <scope>NUCLEOTIDE SEQUENCE [LARGE SCALE GENOMIC DNA]</scope>
    <source>
        <strain evidence="7">UBA11482</strain>
    </source>
</reference>
<feature type="domain" description="VWFA" evidence="6">
    <location>
        <begin position="91"/>
        <end position="288"/>
    </location>
</feature>
<comment type="caution">
    <text evidence="7">The sequence shown here is derived from an EMBL/GenBank/DDBJ whole genome shotgun (WGS) entry which is preliminary data.</text>
</comment>
<evidence type="ECO:0000313" key="7">
    <source>
        <dbReference type="EMBL" id="HBJ07637.1"/>
    </source>
</evidence>
<evidence type="ECO:0000259" key="6">
    <source>
        <dbReference type="PROSITE" id="PS50234"/>
    </source>
</evidence>
<dbReference type="InterPro" id="IPR024163">
    <property type="entry name" value="Aerotolerance_reg_N"/>
</dbReference>
<evidence type="ECO:0000256" key="4">
    <source>
        <dbReference type="ARBA" id="ARBA00023136"/>
    </source>
</evidence>
<gene>
    <name evidence="7" type="ORF">DDY73_01400</name>
</gene>
<dbReference type="RefSeq" id="WP_122337814.1">
    <property type="nucleotide sequence ID" value="NZ_CAJKYL010000022.1"/>
</dbReference>
<evidence type="ECO:0000256" key="1">
    <source>
        <dbReference type="ARBA" id="ARBA00022475"/>
    </source>
</evidence>
<proteinExistence type="predicted"/>
<dbReference type="SMART" id="SM00327">
    <property type="entry name" value="VWA"/>
    <property type="match status" value="1"/>
</dbReference>
<feature type="transmembrane region" description="Helical" evidence="5">
    <location>
        <begin position="59"/>
        <end position="78"/>
    </location>
</feature>
<sequence length="341" mass="38051">MFRFAQPEYLYLLLIVPLIWVLYFYSVYKKKKNLAKFGHVKTLEPLMPDVSKYKPGTKFFLQQLALIVLVFLIARPQMGAKVETVKKQGVEIVVALDVSNSMLARDINPSRLEKAKMMLSKLVDELDNDKVGLIVFAGDAYTQLPITSDFVSAKMFLSSIDPNMVPTQGTAIGRAISLAMNSFTPDESADKAIIVITDGENHEDDAVAMAAEAAKKGIRVDVIGIGSPQGSPIPMSNESSDFRKDNEGNVVITKLNEQMGQEIAKAGEGIYVTADNTNSALRALTSQIKKMKKSDIESKVYSEYDEQFQGLAWIVLLLLLVDIFILDRKNEWMKKFNFFTK</sequence>
<keyword evidence="3 5" id="KW-1133">Transmembrane helix</keyword>
<keyword evidence="4 5" id="KW-0472">Membrane</keyword>
<dbReference type="PANTHER" id="PTHR22550">
    <property type="entry name" value="SPORE GERMINATION PROTEIN"/>
    <property type="match status" value="1"/>
</dbReference>
<dbReference type="PROSITE" id="PS50234">
    <property type="entry name" value="VWFA"/>
    <property type="match status" value="1"/>
</dbReference>
<dbReference type="SUPFAM" id="SSF53300">
    <property type="entry name" value="vWA-like"/>
    <property type="match status" value="1"/>
</dbReference>
<dbReference type="Pfam" id="PF07584">
    <property type="entry name" value="BatA"/>
    <property type="match status" value="1"/>
</dbReference>